<dbReference type="InterPro" id="IPR011006">
    <property type="entry name" value="CheY-like_superfamily"/>
</dbReference>
<dbReference type="InterPro" id="IPR016024">
    <property type="entry name" value="ARM-type_fold"/>
</dbReference>
<dbReference type="EMBL" id="CP048877">
    <property type="protein sequence ID" value="QIJ71747.1"/>
    <property type="molecule type" value="Genomic_DNA"/>
</dbReference>
<accession>A0A6G7PVY0</accession>
<proteinExistence type="predicted"/>
<gene>
    <name evidence="2" type="ORF">G4V39_05455</name>
</gene>
<dbReference type="AlphaFoldDB" id="A0A6G7PVY0"/>
<evidence type="ECO:0000313" key="3">
    <source>
        <dbReference type="Proteomes" id="UP000502179"/>
    </source>
</evidence>
<keyword evidence="1" id="KW-0597">Phosphoprotein</keyword>
<dbReference type="GO" id="GO:0000160">
    <property type="term" value="P:phosphorelay signal transduction system"/>
    <property type="evidence" value="ECO:0007669"/>
    <property type="project" value="InterPro"/>
</dbReference>
<name>A0A6G7PVY0_9BACT</name>
<reference evidence="2 3" key="1">
    <citation type="submission" date="2020-02" db="EMBL/GenBank/DDBJ databases">
        <title>Genome analysis of Thermosulfuriphilus ammonigenes ST65T, an anaerobic thermophilic chemolithoautotrophic bacterium isolated from a deep-sea hydrothermal vent.</title>
        <authorList>
            <person name="Slobodkina G."/>
            <person name="Allioux M."/>
            <person name="Merkel A."/>
            <person name="Alain K."/>
            <person name="Jebbar M."/>
            <person name="Slobodkin A."/>
        </authorList>
    </citation>
    <scope>NUCLEOTIDE SEQUENCE [LARGE SCALE GENOMIC DNA]</scope>
    <source>
        <strain evidence="2 3">ST65</strain>
    </source>
</reference>
<keyword evidence="3" id="KW-1185">Reference proteome</keyword>
<sequence>MAIKVLVLDDEPEILESLRRLLELDGRFEPLVTTSPQEALSLVAREKIQIIICDIVMPEMDGLEFLERAHSINGLVQIIMMTAYSSVDRVLTCLEKGAADYLMKPFDIHEVRKVLDQVVQRLERWRELVIEARRREINPEEVARPTSGRQRGESPEERLEFLEELLAQRPPDLPFRLLEWLEEEDDQLVRERILEELGQRLAQEEDERLLKLMLSSPQAYIRNGAIDLAQDLGPQILPHLERLARDEDKDLRKLVLDIAVQINDPRAERLLLEALDDEETNVRITAAEYLGQKGVREAIPRLEEMAIREEDEMARGVALEALAALKESPRAREVISLLKEEASPVLLHSFLKYLARFGNKKDLGWLSKGIREGRVPLARESLEALVLLLKRHGQRPSKGLLAYLTQKAGDLSDSLEVYLLLQVVAMGDQQAASSLAGELLNGPIEVATGAINFLAEYGTSEDRQRLETLARESKRPEIQQTIEDVLEL</sequence>
<dbReference type="SUPFAM" id="SSF48371">
    <property type="entry name" value="ARM repeat"/>
    <property type="match status" value="1"/>
</dbReference>
<dbReference type="SUPFAM" id="SSF52172">
    <property type="entry name" value="CheY-like"/>
    <property type="match status" value="1"/>
</dbReference>
<dbReference type="SMART" id="SM00567">
    <property type="entry name" value="EZ_HEAT"/>
    <property type="match status" value="3"/>
</dbReference>
<dbReference type="PANTHER" id="PTHR44591:SF3">
    <property type="entry name" value="RESPONSE REGULATORY DOMAIN-CONTAINING PROTEIN"/>
    <property type="match status" value="1"/>
</dbReference>
<dbReference type="PROSITE" id="PS50110">
    <property type="entry name" value="RESPONSE_REGULATORY"/>
    <property type="match status" value="1"/>
</dbReference>
<dbReference type="Proteomes" id="UP000502179">
    <property type="component" value="Chromosome"/>
</dbReference>
<protein>
    <submittedName>
        <fullName evidence="2">Response regulator</fullName>
    </submittedName>
</protein>
<evidence type="ECO:0000313" key="2">
    <source>
        <dbReference type="EMBL" id="QIJ71747.1"/>
    </source>
</evidence>
<dbReference type="InterPro" id="IPR011989">
    <property type="entry name" value="ARM-like"/>
</dbReference>
<evidence type="ECO:0000256" key="1">
    <source>
        <dbReference type="ARBA" id="ARBA00022553"/>
    </source>
</evidence>
<dbReference type="InterPro" id="IPR004155">
    <property type="entry name" value="PBS_lyase_HEAT"/>
</dbReference>
<dbReference type="Pfam" id="PF00072">
    <property type="entry name" value="Response_reg"/>
    <property type="match status" value="1"/>
</dbReference>
<dbReference type="RefSeq" id="WP_166031965.1">
    <property type="nucleotide sequence ID" value="NZ_CP048877.1"/>
</dbReference>
<dbReference type="InterPro" id="IPR001789">
    <property type="entry name" value="Sig_transdc_resp-reg_receiver"/>
</dbReference>
<dbReference type="PANTHER" id="PTHR44591">
    <property type="entry name" value="STRESS RESPONSE REGULATOR PROTEIN 1"/>
    <property type="match status" value="1"/>
</dbReference>
<dbReference type="KEGG" id="tav:G4V39_05455"/>
<dbReference type="Pfam" id="PF13646">
    <property type="entry name" value="HEAT_2"/>
    <property type="match status" value="1"/>
</dbReference>
<organism evidence="2 3">
    <name type="scientific">Thermosulfuriphilus ammonigenes</name>
    <dbReference type="NCBI Taxonomy" id="1936021"/>
    <lineage>
        <taxon>Bacteria</taxon>
        <taxon>Pseudomonadati</taxon>
        <taxon>Thermodesulfobacteriota</taxon>
        <taxon>Thermodesulfobacteria</taxon>
        <taxon>Thermodesulfobacteriales</taxon>
        <taxon>Thermodesulfobacteriaceae</taxon>
        <taxon>Thermosulfuriphilus</taxon>
    </lineage>
</organism>
<dbReference type="InterPro" id="IPR050595">
    <property type="entry name" value="Bact_response_regulator"/>
</dbReference>
<dbReference type="SMART" id="SM00448">
    <property type="entry name" value="REC"/>
    <property type="match status" value="1"/>
</dbReference>
<dbReference type="Gene3D" id="3.40.50.2300">
    <property type="match status" value="1"/>
</dbReference>
<dbReference type="Gene3D" id="1.25.10.10">
    <property type="entry name" value="Leucine-rich Repeat Variant"/>
    <property type="match status" value="1"/>
</dbReference>